<evidence type="ECO:0000313" key="1">
    <source>
        <dbReference type="EMBL" id="GAA52100.1"/>
    </source>
</evidence>
<reference key="2">
    <citation type="submission" date="2011-10" db="EMBL/GenBank/DDBJ databases">
        <title>The genome and transcriptome sequence of Clonorchis sinensis provide insights into the carcinogenic liver fluke.</title>
        <authorList>
            <person name="Wang X."/>
            <person name="Huang Y."/>
            <person name="Chen W."/>
            <person name="Liu H."/>
            <person name="Guo L."/>
            <person name="Chen Y."/>
            <person name="Luo F."/>
            <person name="Zhou W."/>
            <person name="Sun J."/>
            <person name="Mao Q."/>
            <person name="Liang P."/>
            <person name="Zhou C."/>
            <person name="Tian Y."/>
            <person name="Men J."/>
            <person name="Lv X."/>
            <person name="Huang L."/>
            <person name="Zhou J."/>
            <person name="Hu Y."/>
            <person name="Li R."/>
            <person name="Zhang F."/>
            <person name="Lei H."/>
            <person name="Li X."/>
            <person name="Hu X."/>
            <person name="Liang C."/>
            <person name="Xu J."/>
            <person name="Wu Z."/>
            <person name="Yu X."/>
        </authorList>
    </citation>
    <scope>NUCLEOTIDE SEQUENCE</scope>
    <source>
        <strain>Henan</strain>
    </source>
</reference>
<dbReference type="AlphaFoldDB" id="G7YGL7"/>
<dbReference type="EMBL" id="DF143240">
    <property type="protein sequence ID" value="GAA52100.1"/>
    <property type="molecule type" value="Genomic_DNA"/>
</dbReference>
<evidence type="ECO:0000313" key="2">
    <source>
        <dbReference type="Proteomes" id="UP000008909"/>
    </source>
</evidence>
<organism evidence="1 2">
    <name type="scientific">Clonorchis sinensis</name>
    <name type="common">Chinese liver fluke</name>
    <dbReference type="NCBI Taxonomy" id="79923"/>
    <lineage>
        <taxon>Eukaryota</taxon>
        <taxon>Metazoa</taxon>
        <taxon>Spiralia</taxon>
        <taxon>Lophotrochozoa</taxon>
        <taxon>Platyhelminthes</taxon>
        <taxon>Trematoda</taxon>
        <taxon>Digenea</taxon>
        <taxon>Opisthorchiida</taxon>
        <taxon>Opisthorchiata</taxon>
        <taxon>Opisthorchiidae</taxon>
        <taxon>Clonorchis</taxon>
    </lineage>
</organism>
<sequence>MCGESSSQFQVSAFTRQGLGCDEFLGSVYQDTCQNDRRLFHIRIVKGCSILSLRRHSGQNYCSRRFEISSKCNTREDTRRNHKFPTAIR</sequence>
<protein>
    <submittedName>
        <fullName evidence="1">Uncharacterized protein</fullName>
    </submittedName>
</protein>
<reference evidence="1" key="1">
    <citation type="journal article" date="2011" name="Genome Biol.">
        <title>The draft genome of the carcinogenic human liver fluke Clonorchis sinensis.</title>
        <authorList>
            <person name="Wang X."/>
            <person name="Chen W."/>
            <person name="Huang Y."/>
            <person name="Sun J."/>
            <person name="Men J."/>
            <person name="Liu H."/>
            <person name="Luo F."/>
            <person name="Guo L."/>
            <person name="Lv X."/>
            <person name="Deng C."/>
            <person name="Zhou C."/>
            <person name="Fan Y."/>
            <person name="Li X."/>
            <person name="Huang L."/>
            <person name="Hu Y."/>
            <person name="Liang C."/>
            <person name="Hu X."/>
            <person name="Xu J."/>
            <person name="Yu X."/>
        </authorList>
    </citation>
    <scope>NUCLEOTIDE SEQUENCE [LARGE SCALE GENOMIC DNA]</scope>
    <source>
        <strain evidence="1">Henan</strain>
    </source>
</reference>
<name>G7YGL7_CLOSI</name>
<dbReference type="Proteomes" id="UP000008909">
    <property type="component" value="Unassembled WGS sequence"/>
</dbReference>
<gene>
    <name evidence="1" type="ORF">CLF_107335</name>
</gene>
<proteinExistence type="predicted"/>
<accession>G7YGL7</accession>
<keyword evidence="2" id="KW-1185">Reference proteome</keyword>